<dbReference type="InterPro" id="IPR001387">
    <property type="entry name" value="Cro/C1-type_HTH"/>
</dbReference>
<dbReference type="Proteomes" id="UP000295157">
    <property type="component" value="Unassembled WGS sequence"/>
</dbReference>
<organism evidence="2 3">
    <name type="scientific">Nonomuraea longispora</name>
    <dbReference type="NCBI Taxonomy" id="1848320"/>
    <lineage>
        <taxon>Bacteria</taxon>
        <taxon>Bacillati</taxon>
        <taxon>Actinomycetota</taxon>
        <taxon>Actinomycetes</taxon>
        <taxon>Streptosporangiales</taxon>
        <taxon>Streptosporangiaceae</taxon>
        <taxon>Nonomuraea</taxon>
    </lineage>
</organism>
<proteinExistence type="predicted"/>
<dbReference type="GO" id="GO:0003677">
    <property type="term" value="F:DNA binding"/>
    <property type="evidence" value="ECO:0007669"/>
    <property type="project" value="InterPro"/>
</dbReference>
<accession>A0A4R4N0K3</accession>
<protein>
    <submittedName>
        <fullName evidence="2">XRE family transcriptional regulator</fullName>
    </submittedName>
</protein>
<evidence type="ECO:0000313" key="2">
    <source>
        <dbReference type="EMBL" id="TDC00543.1"/>
    </source>
</evidence>
<dbReference type="SMART" id="SM00530">
    <property type="entry name" value="HTH_XRE"/>
    <property type="match status" value="1"/>
</dbReference>
<dbReference type="InterPro" id="IPR010982">
    <property type="entry name" value="Lambda_DNA-bd_dom_sf"/>
</dbReference>
<evidence type="ECO:0000313" key="3">
    <source>
        <dbReference type="Proteomes" id="UP000295157"/>
    </source>
</evidence>
<dbReference type="CDD" id="cd00093">
    <property type="entry name" value="HTH_XRE"/>
    <property type="match status" value="1"/>
</dbReference>
<dbReference type="AlphaFoldDB" id="A0A4R4N0K3"/>
<dbReference type="SUPFAM" id="SSF47413">
    <property type="entry name" value="lambda repressor-like DNA-binding domains"/>
    <property type="match status" value="1"/>
</dbReference>
<sequence>MTVRAGTDLCRHCLCACSAEDPGMTLDEQFQPPPPETPTYGVVLKNARTAAGLSQVALGNIVSCSESLIGLVERGQRKPTKSFTIAVESALGLNGDLFRLLPNTRVMSVPKWFSEWPAVEESAHTIRTWQPLVVPGLLQTERYARAILAAEPGATEQWIEEAVETRLRRQSVFERNDPPMYWALLDECVLLRPVGGKEVMREQLEHLLAMAERPNISIQVVPLDVGSTAGLLGGFSLARSEGIPDHISLEDAAHGSVTAHEEAVRRVSVRYDAIHKWAHPIHMSQRLIREVAARYEHQ</sequence>
<dbReference type="PROSITE" id="PS50943">
    <property type="entry name" value="HTH_CROC1"/>
    <property type="match status" value="1"/>
</dbReference>
<gene>
    <name evidence="2" type="ORF">E1267_34420</name>
</gene>
<dbReference type="Gene3D" id="1.10.260.40">
    <property type="entry name" value="lambda repressor-like DNA-binding domains"/>
    <property type="match status" value="1"/>
</dbReference>
<dbReference type="OrthoDB" id="2897536at2"/>
<feature type="domain" description="HTH cro/C1-type" evidence="1">
    <location>
        <begin position="44"/>
        <end position="98"/>
    </location>
</feature>
<reference evidence="2 3" key="1">
    <citation type="submission" date="2019-02" db="EMBL/GenBank/DDBJ databases">
        <title>Draft genome sequences of novel Actinobacteria.</title>
        <authorList>
            <person name="Sahin N."/>
            <person name="Ay H."/>
            <person name="Saygin H."/>
        </authorList>
    </citation>
    <scope>NUCLEOTIDE SEQUENCE [LARGE SCALE GENOMIC DNA]</scope>
    <source>
        <strain evidence="2 3">KC201</strain>
    </source>
</reference>
<comment type="caution">
    <text evidence="2">The sequence shown here is derived from an EMBL/GenBank/DDBJ whole genome shotgun (WGS) entry which is preliminary data.</text>
</comment>
<dbReference type="EMBL" id="SMJZ01000185">
    <property type="protein sequence ID" value="TDC00543.1"/>
    <property type="molecule type" value="Genomic_DNA"/>
</dbReference>
<keyword evidence="3" id="KW-1185">Reference proteome</keyword>
<evidence type="ECO:0000259" key="1">
    <source>
        <dbReference type="PROSITE" id="PS50943"/>
    </source>
</evidence>
<dbReference type="Pfam" id="PF19054">
    <property type="entry name" value="DUF5753"/>
    <property type="match status" value="1"/>
</dbReference>
<dbReference type="Pfam" id="PF13560">
    <property type="entry name" value="HTH_31"/>
    <property type="match status" value="1"/>
</dbReference>
<dbReference type="InterPro" id="IPR043917">
    <property type="entry name" value="DUF5753"/>
</dbReference>
<name>A0A4R4N0K3_9ACTN</name>